<accession>A0A6L2JCT0</accession>
<name>A0A6L2JCT0_TANCI</name>
<sequence>MVRSMWLFKHKFYAGGTLSRYNARLVANGSSQQLGVYFDETFSPVVKPATVRTVLSLAVSCKWPIHQLDVKNTFLNGVLSETVYMHQPPGFVDNRQGSQVAYLLTYVDDIILTASCPSLLQQIIGSLNNEFDMTDRGVLNYFLESKLGPKSVPVQDPTLYRNLPGGLPYLTFTRPDLSYAVQQICLYMHDPKEPQFAALKRILRYVRGTVNFGLQLYVSATISLVGYTDADWAGCPSTRRHCELHNDLVYTVDIESCTMVSFSPLTLHCGLRNGLASLADIPPPSQAAAGGKLFRRAFPANPKMFPVTRSIRSHTPLSTTHRPASITPTYSRLPSPPPSRHLLATPPAATPCLGYLTSHPPHHHSRPTNLPPSPPPTPRNATTDPPPITSQPPLATVKAKMGVCLAVISTERVRLDLDSAQGEGFVDVKLHYVGGLWVWIQFTSVKSCEAFKLNESLKKLWTFIKVPSPSFVVDKWVIWIEVNGLPLCAWGSSAFKKIANLFAKFNFFDEYVEDSMCMGSACITTKIQSLISEKERRSTDNEDVDPNEALDDFVQQNIKKEAGDGEIPSSEKAKDEYIDSNESKPFEEAVSDTSKPPGFENFTKENNDCSISSNASRSVGGALDYDVKGCKKSPRQMINGTDLCFKHNIHILGVQETMMTKLELFQLSSMLGNFKFDYVCSMARGRFGSLVTMWDPNVFMKMRMWCGDNHIIVEDEELAFDEDKATRISRLQELDNFEKMESLDLMQKARVKWEVEGDENSKFFHGLTNSRRKSQSIHGIMHEGVWLSDPKDIKEAFLNFYKDKFSCHDSQISFPSFIHAHHLNTSERDLLEAVVYMDEIKMADLLKHDIQEFVVSFFSTGMFPQGVNSAFITLIPKAVKIGSSNIQFPHLFYVDDVIIPSEWNQNNLEKIIRILNVFYIASGLKINFYKSNVFGVGVSHNEIVSMAACTGCEAGSFPFSYLGLPIGLNMSRIANWQVLIDPFKARMSGWKANLLSICGHLTLIKSVLGSLGIYFFSIFKVPEMVIRSLESVRATFFWGGHENSKKLSWVKWSNTLASFDKGGLGVGSLNAFNKALSLKWRWRLFNYPNALWVQVIKAFHGKEAAPFVLKPITMGITKTKFDNLILDIANMETDDLADFDSCIWSLSNDDSFSVNMVRKHIDECTLPTLSPCTRWYKMIPRKVNIFMWRMFLDRLPNRLNLSSRGLDLDSISCMVCNGSVNRMHTLFSPATRLLLFGVLFVHELVFLSQAFSRVKIGSAGLIHGSLLRTKRLVFIPSARPLVGLFAF</sequence>
<evidence type="ECO:0000259" key="2">
    <source>
        <dbReference type="Pfam" id="PF07727"/>
    </source>
</evidence>
<feature type="compositionally biased region" description="Basic and acidic residues" evidence="1">
    <location>
        <begin position="561"/>
        <end position="587"/>
    </location>
</feature>
<comment type="caution">
    <text evidence="4">The sequence shown here is derived from an EMBL/GenBank/DDBJ whole genome shotgun (WGS) entry which is preliminary data.</text>
</comment>
<dbReference type="InterPro" id="IPR043502">
    <property type="entry name" value="DNA/RNA_pol_sf"/>
</dbReference>
<feature type="region of interest" description="Disordered" evidence="1">
    <location>
        <begin position="311"/>
        <end position="393"/>
    </location>
</feature>
<feature type="compositionally biased region" description="Polar residues" evidence="1">
    <location>
        <begin position="313"/>
        <end position="330"/>
    </location>
</feature>
<dbReference type="EMBL" id="BKCJ010000608">
    <property type="protein sequence ID" value="GEU34701.1"/>
    <property type="molecule type" value="Genomic_DNA"/>
</dbReference>
<dbReference type="Pfam" id="PF07727">
    <property type="entry name" value="RVT_2"/>
    <property type="match status" value="1"/>
</dbReference>
<feature type="region of interest" description="Disordered" evidence="1">
    <location>
        <begin position="561"/>
        <end position="606"/>
    </location>
</feature>
<dbReference type="PANTHER" id="PTHR33116:SF79">
    <property type="entry name" value="REVERSE TRANSCRIPTASE DOMAIN, ZINC FINGER, CCHC-TYPE-RELATED"/>
    <property type="match status" value="1"/>
</dbReference>
<evidence type="ECO:0000313" key="4">
    <source>
        <dbReference type="EMBL" id="GEU34701.1"/>
    </source>
</evidence>
<reference evidence="4" key="1">
    <citation type="journal article" date="2019" name="Sci. Rep.">
        <title>Draft genome of Tanacetum cinerariifolium, the natural source of mosquito coil.</title>
        <authorList>
            <person name="Yamashiro T."/>
            <person name="Shiraishi A."/>
            <person name="Satake H."/>
            <person name="Nakayama K."/>
        </authorList>
    </citation>
    <scope>NUCLEOTIDE SEQUENCE</scope>
</reference>
<protein>
    <submittedName>
        <fullName evidence="4">Reverse transcriptase domain, reverse transcriptase zinc-binding domain protein</fullName>
    </submittedName>
</protein>
<gene>
    <name evidence="4" type="ORF">Tci_006679</name>
</gene>
<dbReference type="InterPro" id="IPR026960">
    <property type="entry name" value="RVT-Znf"/>
</dbReference>
<feature type="domain" description="Reverse transcriptase zinc-binding" evidence="3">
    <location>
        <begin position="1173"/>
        <end position="1227"/>
    </location>
</feature>
<dbReference type="SUPFAM" id="SSF56672">
    <property type="entry name" value="DNA/RNA polymerases"/>
    <property type="match status" value="1"/>
</dbReference>
<proteinExistence type="predicted"/>
<evidence type="ECO:0000256" key="1">
    <source>
        <dbReference type="SAM" id="MobiDB-lite"/>
    </source>
</evidence>
<feature type="compositionally biased region" description="Pro residues" evidence="1">
    <location>
        <begin position="369"/>
        <end position="390"/>
    </location>
</feature>
<dbReference type="GO" id="GO:0003964">
    <property type="term" value="F:RNA-directed DNA polymerase activity"/>
    <property type="evidence" value="ECO:0007669"/>
    <property type="project" value="UniProtKB-KW"/>
</dbReference>
<dbReference type="Pfam" id="PF13966">
    <property type="entry name" value="zf-RVT"/>
    <property type="match status" value="1"/>
</dbReference>
<dbReference type="InterPro" id="IPR013103">
    <property type="entry name" value="RVT_2"/>
</dbReference>
<evidence type="ECO:0000259" key="3">
    <source>
        <dbReference type="Pfam" id="PF13966"/>
    </source>
</evidence>
<organism evidence="4">
    <name type="scientific">Tanacetum cinerariifolium</name>
    <name type="common">Dalmatian daisy</name>
    <name type="synonym">Chrysanthemum cinerariifolium</name>
    <dbReference type="NCBI Taxonomy" id="118510"/>
    <lineage>
        <taxon>Eukaryota</taxon>
        <taxon>Viridiplantae</taxon>
        <taxon>Streptophyta</taxon>
        <taxon>Embryophyta</taxon>
        <taxon>Tracheophyta</taxon>
        <taxon>Spermatophyta</taxon>
        <taxon>Magnoliopsida</taxon>
        <taxon>eudicotyledons</taxon>
        <taxon>Gunneridae</taxon>
        <taxon>Pentapetalae</taxon>
        <taxon>asterids</taxon>
        <taxon>campanulids</taxon>
        <taxon>Asterales</taxon>
        <taxon>Asteraceae</taxon>
        <taxon>Asteroideae</taxon>
        <taxon>Anthemideae</taxon>
        <taxon>Anthemidinae</taxon>
        <taxon>Tanacetum</taxon>
    </lineage>
</organism>
<feature type="domain" description="Reverse transcriptase Ty1/copia-type" evidence="2">
    <location>
        <begin position="4"/>
        <end position="100"/>
    </location>
</feature>
<keyword evidence="4" id="KW-0695">RNA-directed DNA polymerase</keyword>
<dbReference type="PANTHER" id="PTHR33116">
    <property type="entry name" value="REVERSE TRANSCRIPTASE ZINC-BINDING DOMAIN-CONTAINING PROTEIN-RELATED-RELATED"/>
    <property type="match status" value="1"/>
</dbReference>
<keyword evidence="4" id="KW-0808">Transferase</keyword>
<keyword evidence="4" id="KW-0548">Nucleotidyltransferase</keyword>